<evidence type="ECO:0000313" key="1">
    <source>
        <dbReference type="EMBL" id="SYV90063.1"/>
    </source>
</evidence>
<dbReference type="AlphaFoldDB" id="A0A3B0PJU6"/>
<dbReference type="EMBL" id="LS991949">
    <property type="protein sequence ID" value="SYV90063.1"/>
    <property type="molecule type" value="Genomic_DNA"/>
</dbReference>
<feature type="non-terminal residue" evidence="1">
    <location>
        <position position="30"/>
    </location>
</feature>
<reference evidence="2" key="1">
    <citation type="submission" date="2018-06" db="EMBL/GenBank/DDBJ databases">
        <authorList>
            <consortium name="Pathogen Informatics"/>
        </authorList>
    </citation>
    <scope>NUCLEOTIDE SEQUENCE [LARGE SCALE GENOMIC DNA]</scope>
    <source>
        <strain evidence="2">NCTC10135</strain>
    </source>
</reference>
<dbReference type="KEGG" id="mala:NCTC10135_00573"/>
<dbReference type="Proteomes" id="UP000259864">
    <property type="component" value="Chromosome 1"/>
</dbReference>
<evidence type="ECO:0000313" key="2">
    <source>
        <dbReference type="Proteomes" id="UP000259864"/>
    </source>
</evidence>
<proteinExistence type="predicted"/>
<protein>
    <submittedName>
        <fullName evidence="1">Uncharacterized protein</fullName>
    </submittedName>
</protein>
<organism evidence="1 2">
    <name type="scientific">Metamycoplasma alkalescens</name>
    <dbReference type="NCBI Taxonomy" id="45363"/>
    <lineage>
        <taxon>Bacteria</taxon>
        <taxon>Bacillati</taxon>
        <taxon>Mycoplasmatota</taxon>
        <taxon>Mycoplasmoidales</taxon>
        <taxon>Metamycoplasmataceae</taxon>
        <taxon>Metamycoplasma</taxon>
    </lineage>
</organism>
<sequence>MPNEAIDPRIDKILFTKEELEKKIYELSNW</sequence>
<accession>A0A3B0PJU6</accession>
<name>A0A3B0PJU6_9BACT</name>
<gene>
    <name evidence="1" type="ORF">NCTC10135_00573</name>
</gene>